<comment type="caution">
    <text evidence="1">The sequence shown here is derived from an EMBL/GenBank/DDBJ whole genome shotgun (WGS) entry which is preliminary data.</text>
</comment>
<dbReference type="Proteomes" id="UP000799092">
    <property type="component" value="Unassembled WGS sequence"/>
</dbReference>
<keyword evidence="2" id="KW-1185">Reference proteome</keyword>
<protein>
    <submittedName>
        <fullName evidence="1">SLAP domain-containing protein</fullName>
    </submittedName>
</protein>
<evidence type="ECO:0000313" key="2">
    <source>
        <dbReference type="Proteomes" id="UP000799092"/>
    </source>
</evidence>
<reference evidence="1" key="1">
    <citation type="submission" date="2019-11" db="EMBL/GenBank/DDBJ databases">
        <authorList>
            <person name="Li J."/>
        </authorList>
    </citation>
    <scope>NUCLEOTIDE SEQUENCE</scope>
    <source>
        <strain evidence="1">B6B</strain>
    </source>
</reference>
<dbReference type="InterPro" id="IPR030910">
    <property type="entry name" value="SLAP_dom"/>
</dbReference>
<dbReference type="AlphaFoldDB" id="A0A6A8DMM3"/>
<organism evidence="1 2">
    <name type="scientific">Aquibacillus halophilus</name>
    <dbReference type="NCBI Taxonomy" id="930132"/>
    <lineage>
        <taxon>Bacteria</taxon>
        <taxon>Bacillati</taxon>
        <taxon>Bacillota</taxon>
        <taxon>Bacilli</taxon>
        <taxon>Bacillales</taxon>
        <taxon>Bacillaceae</taxon>
        <taxon>Aquibacillus</taxon>
    </lineage>
</organism>
<dbReference type="RefSeq" id="WP_153738656.1">
    <property type="nucleotide sequence ID" value="NZ_WJNG01000024.1"/>
</dbReference>
<dbReference type="NCBIfam" id="TIGR04398">
    <property type="entry name" value="SLAP_DUP"/>
    <property type="match status" value="1"/>
</dbReference>
<sequence length="127" mass="14828">MQKLQFEEKWDKAIAKKDRKRIEQIFSELDLTNNSGIQLTRLSQAQNYRGELLVMVLIHNTSDQILNFDGTKLHYIENNEILANHTFTLPSLVIEPKTSMPWTFIFPVETIQPHVSLENGYLELIRS</sequence>
<dbReference type="OrthoDB" id="1907642at2"/>
<name>A0A6A8DMM3_9BACI</name>
<gene>
    <name evidence="1" type="ORF">GH741_20680</name>
</gene>
<evidence type="ECO:0000313" key="1">
    <source>
        <dbReference type="EMBL" id="MRH45061.1"/>
    </source>
</evidence>
<dbReference type="EMBL" id="WJNG01000024">
    <property type="protein sequence ID" value="MRH45061.1"/>
    <property type="molecule type" value="Genomic_DNA"/>
</dbReference>
<accession>A0A6A8DMM3</accession>
<proteinExistence type="predicted"/>